<evidence type="ECO:0000256" key="1">
    <source>
        <dbReference type="SAM" id="MobiDB-lite"/>
    </source>
</evidence>
<feature type="region of interest" description="Disordered" evidence="1">
    <location>
        <begin position="46"/>
        <end position="107"/>
    </location>
</feature>
<reference evidence="2 3" key="1">
    <citation type="submission" date="2016-07" db="EMBL/GenBank/DDBJ databases">
        <title>Multiple horizontal gene transfer events from other fungi enriched the ability of initially mycotrophic Trichoderma (Ascomycota) to feed on dead plant biomass.</title>
        <authorList>
            <consortium name="DOE Joint Genome Institute"/>
            <person name="Aerts A."/>
            <person name="Atanasova L."/>
            <person name="Chenthamara K."/>
            <person name="Zhang J."/>
            <person name="Grujic M."/>
            <person name="Henrissat B."/>
            <person name="Kuo A."/>
            <person name="Salamov A."/>
            <person name="Lipzen A."/>
            <person name="Labutti K."/>
            <person name="Barry K."/>
            <person name="Miao Y."/>
            <person name="Rahimi M.J."/>
            <person name="Shen Q."/>
            <person name="Grigoriev I.V."/>
            <person name="Kubicek C.P."/>
            <person name="Druzhinina I.S."/>
        </authorList>
    </citation>
    <scope>NUCLEOTIDE SEQUENCE [LARGE SCALE GENOMIC DNA]</scope>
    <source>
        <strain evidence="2 3">CBS 226.95</strain>
    </source>
</reference>
<protein>
    <submittedName>
        <fullName evidence="2">Uncharacterized protein</fullName>
    </submittedName>
</protein>
<name>A0A2T4AG29_TRIHA</name>
<organism evidence="2 3">
    <name type="scientific">Trichoderma harzianum CBS 226.95</name>
    <dbReference type="NCBI Taxonomy" id="983964"/>
    <lineage>
        <taxon>Eukaryota</taxon>
        <taxon>Fungi</taxon>
        <taxon>Dikarya</taxon>
        <taxon>Ascomycota</taxon>
        <taxon>Pezizomycotina</taxon>
        <taxon>Sordariomycetes</taxon>
        <taxon>Hypocreomycetidae</taxon>
        <taxon>Hypocreales</taxon>
        <taxon>Hypocreaceae</taxon>
        <taxon>Trichoderma</taxon>
    </lineage>
</organism>
<dbReference type="Proteomes" id="UP000241690">
    <property type="component" value="Unassembled WGS sequence"/>
</dbReference>
<evidence type="ECO:0000313" key="3">
    <source>
        <dbReference type="Proteomes" id="UP000241690"/>
    </source>
</evidence>
<feature type="region of interest" description="Disordered" evidence="1">
    <location>
        <begin position="160"/>
        <end position="182"/>
    </location>
</feature>
<proteinExistence type="predicted"/>
<dbReference type="RefSeq" id="XP_024775704.1">
    <property type="nucleotide sequence ID" value="XM_024917177.1"/>
</dbReference>
<sequence>MGEAVAENAVTEAINNEDLANLLFPDPVPLLEDLQSEGSYESLYIDEEEAITEDTAEEEASKEDSSEEEVVPRPRNAKGKRAASSKPPGDQPLDKRPRQSTTEEEFDIATVVDAIENNPLWKMSHKATLWEKYESGLRLLFERVVLMEIEAREEGKKNEEFREEMRMHPEEEKKHWKEMKEHWEEEKKYRKEEKTHREEMRKFMVAISKAFGVTAQAEKE</sequence>
<dbReference type="AlphaFoldDB" id="A0A2T4AG29"/>
<evidence type="ECO:0000313" key="2">
    <source>
        <dbReference type="EMBL" id="PTB56027.1"/>
    </source>
</evidence>
<dbReference type="GeneID" id="36625746"/>
<dbReference type="EMBL" id="KZ679679">
    <property type="protein sequence ID" value="PTB56027.1"/>
    <property type="molecule type" value="Genomic_DNA"/>
</dbReference>
<feature type="compositionally biased region" description="Acidic residues" evidence="1">
    <location>
        <begin position="46"/>
        <end position="69"/>
    </location>
</feature>
<accession>A0A2T4AG29</accession>
<gene>
    <name evidence="2" type="ORF">M431DRAFT_4939</name>
</gene>
<keyword evidence="3" id="KW-1185">Reference proteome</keyword>